<dbReference type="Gene3D" id="3.40.50.150">
    <property type="entry name" value="Vaccinia Virus protein VP39"/>
    <property type="match status" value="1"/>
</dbReference>
<proteinExistence type="evidence at transcript level"/>
<reference evidence="4" key="1">
    <citation type="journal article" date="2017" name="Front. Cell. Infect. Microbiol.">
        <title>The Distinct Transcriptional Response of the Midgut of Amblyomma sculptum and Amblyomma aureolatum Ticks to Rickettsia rickettsii Correlates to Their Differences in Susceptibility to Infection.</title>
        <authorList>
            <person name="Martins L.A."/>
            <person name="Galletti M.F.B.M."/>
            <person name="Ribeiro J.M."/>
            <person name="Fujita A."/>
            <person name="Costa F.B."/>
            <person name="Labruna M.B."/>
            <person name="Daffre S."/>
            <person name="Fogaca A.C."/>
        </authorList>
    </citation>
    <scope>NUCLEOTIDE SEQUENCE</scope>
</reference>
<organism evidence="4">
    <name type="scientific">Amblyomma aureolatum</name>
    <dbReference type="NCBI Taxonomy" id="187763"/>
    <lineage>
        <taxon>Eukaryota</taxon>
        <taxon>Metazoa</taxon>
        <taxon>Ecdysozoa</taxon>
        <taxon>Arthropoda</taxon>
        <taxon>Chelicerata</taxon>
        <taxon>Arachnida</taxon>
        <taxon>Acari</taxon>
        <taxon>Parasitiformes</taxon>
        <taxon>Ixodida</taxon>
        <taxon>Ixodoidea</taxon>
        <taxon>Ixodidae</taxon>
        <taxon>Amblyomminae</taxon>
        <taxon>Amblyomma</taxon>
    </lineage>
</organism>
<evidence type="ECO:0000256" key="3">
    <source>
        <dbReference type="ARBA" id="ARBA00022691"/>
    </source>
</evidence>
<protein>
    <submittedName>
        <fullName evidence="4">Uncharacterized protein</fullName>
    </submittedName>
</protein>
<dbReference type="PANTHER" id="PTHR10259:SF11">
    <property type="entry name" value="THIOPURINE S-METHYLTRANSFERASE"/>
    <property type="match status" value="1"/>
</dbReference>
<dbReference type="PANTHER" id="PTHR10259">
    <property type="entry name" value="THIOPURINE S-METHYLTRANSFERASE"/>
    <property type="match status" value="1"/>
</dbReference>
<dbReference type="GO" id="GO:0032259">
    <property type="term" value="P:methylation"/>
    <property type="evidence" value="ECO:0007669"/>
    <property type="project" value="UniProtKB-KW"/>
</dbReference>
<evidence type="ECO:0000256" key="1">
    <source>
        <dbReference type="ARBA" id="ARBA00022603"/>
    </source>
</evidence>
<dbReference type="GO" id="GO:0008119">
    <property type="term" value="F:thiopurine S-methyltransferase activity"/>
    <property type="evidence" value="ECO:0007669"/>
    <property type="project" value="TreeGrafter"/>
</dbReference>
<dbReference type="InterPro" id="IPR008854">
    <property type="entry name" value="TPMT"/>
</dbReference>
<dbReference type="PROSITE" id="PS51585">
    <property type="entry name" value="SAM_MT_TPMT"/>
    <property type="match status" value="1"/>
</dbReference>
<keyword evidence="1" id="KW-0489">Methyltransferase</keyword>
<name>A0A1E1X0Z6_9ACAR</name>
<dbReference type="SUPFAM" id="SSF53335">
    <property type="entry name" value="S-adenosyl-L-methionine-dependent methyltransferases"/>
    <property type="match status" value="1"/>
</dbReference>
<dbReference type="AlphaFoldDB" id="A0A1E1X0Z6"/>
<keyword evidence="2" id="KW-0808">Transferase</keyword>
<sequence length="94" mass="10540">MDIVWDRSGFTAIPEEERSKYAAVLKSVLAPRFSYAMWALVYDAPWYKTSPRSTDEAALREHFGDAGKLRLVESKLLDPVPFLGAGSKATCSLW</sequence>
<keyword evidence="3" id="KW-0949">S-adenosyl-L-methionine</keyword>
<evidence type="ECO:0000313" key="4">
    <source>
        <dbReference type="EMBL" id="JAT92716.1"/>
    </source>
</evidence>
<evidence type="ECO:0000256" key="2">
    <source>
        <dbReference type="ARBA" id="ARBA00022679"/>
    </source>
</evidence>
<accession>A0A1E1X0Z6</accession>
<dbReference type="EMBL" id="GFAC01006472">
    <property type="protein sequence ID" value="JAT92716.1"/>
    <property type="molecule type" value="mRNA"/>
</dbReference>
<dbReference type="Pfam" id="PF05724">
    <property type="entry name" value="TPMT"/>
    <property type="match status" value="1"/>
</dbReference>
<dbReference type="InterPro" id="IPR029063">
    <property type="entry name" value="SAM-dependent_MTases_sf"/>
</dbReference>
<feature type="non-terminal residue" evidence="4">
    <location>
        <position position="94"/>
    </location>
</feature>